<feature type="transmembrane region" description="Helical" evidence="16">
    <location>
        <begin position="169"/>
        <end position="190"/>
    </location>
</feature>
<comment type="subcellular location">
    <subcellularLocation>
        <location evidence="2">Endomembrane system</location>
        <topology evidence="2">Multi-pass membrane protein</topology>
    </subcellularLocation>
</comment>
<comment type="caution">
    <text evidence="17">The sequence shown here is derived from an EMBL/GenBank/DDBJ whole genome shotgun (WGS) entry which is preliminary data.</text>
</comment>
<organism evidence="17 18">
    <name type="scientific">Tectimicrobiota bacterium</name>
    <dbReference type="NCBI Taxonomy" id="2528274"/>
    <lineage>
        <taxon>Bacteria</taxon>
        <taxon>Pseudomonadati</taxon>
        <taxon>Nitrospinota/Tectimicrobiota group</taxon>
        <taxon>Candidatus Tectimicrobiota</taxon>
    </lineage>
</organism>
<keyword evidence="9 16" id="KW-1133">Transmembrane helix</keyword>
<dbReference type="Pfam" id="PF01066">
    <property type="entry name" value="CDP-OH_P_transf"/>
    <property type="match status" value="1"/>
</dbReference>
<dbReference type="GO" id="GO:0003882">
    <property type="term" value="F:CDP-diacylglycerol-serine O-phosphatidyltransferase activity"/>
    <property type="evidence" value="ECO:0007669"/>
    <property type="project" value="UniProtKB-EC"/>
</dbReference>
<keyword evidence="6" id="KW-0444">Lipid biosynthesis</keyword>
<keyword evidence="10" id="KW-0443">Lipid metabolism</keyword>
<comment type="catalytic activity">
    <reaction evidence="1">
        <text>a CDP-1,2-diacyl-sn-glycerol + L-serine = a 1,2-diacyl-sn-glycero-3-phospho-L-serine + CMP + H(+)</text>
        <dbReference type="Rhea" id="RHEA:16913"/>
        <dbReference type="ChEBI" id="CHEBI:15378"/>
        <dbReference type="ChEBI" id="CHEBI:33384"/>
        <dbReference type="ChEBI" id="CHEBI:57262"/>
        <dbReference type="ChEBI" id="CHEBI:58332"/>
        <dbReference type="ChEBI" id="CHEBI:60377"/>
        <dbReference type="EC" id="2.7.8.8"/>
    </reaction>
</comment>
<dbReference type="EC" id="2.7.8.8" evidence="4"/>
<evidence type="ECO:0000256" key="6">
    <source>
        <dbReference type="ARBA" id="ARBA00022516"/>
    </source>
</evidence>
<accession>A0A932MN51</accession>
<evidence type="ECO:0000256" key="12">
    <source>
        <dbReference type="ARBA" id="ARBA00023209"/>
    </source>
</evidence>
<dbReference type="AlphaFoldDB" id="A0A932MN51"/>
<keyword evidence="12" id="KW-0594">Phospholipid biosynthesis</keyword>
<dbReference type="InterPro" id="IPR043130">
    <property type="entry name" value="CDP-OH_PTrfase_TM_dom"/>
</dbReference>
<dbReference type="NCBIfam" id="TIGR00473">
    <property type="entry name" value="pssA"/>
    <property type="match status" value="1"/>
</dbReference>
<keyword evidence="8 16" id="KW-0812">Transmembrane</keyword>
<feature type="transmembrane region" description="Helical" evidence="16">
    <location>
        <begin position="211"/>
        <end position="239"/>
    </location>
</feature>
<evidence type="ECO:0000256" key="10">
    <source>
        <dbReference type="ARBA" id="ARBA00023098"/>
    </source>
</evidence>
<evidence type="ECO:0000256" key="15">
    <source>
        <dbReference type="RuleBase" id="RU003750"/>
    </source>
</evidence>
<evidence type="ECO:0000313" key="17">
    <source>
        <dbReference type="EMBL" id="MBI3128994.1"/>
    </source>
</evidence>
<dbReference type="GO" id="GO:0008654">
    <property type="term" value="P:phospholipid biosynthetic process"/>
    <property type="evidence" value="ECO:0007669"/>
    <property type="project" value="UniProtKB-KW"/>
</dbReference>
<feature type="transmembrane region" description="Helical" evidence="16">
    <location>
        <begin position="20"/>
        <end position="44"/>
    </location>
</feature>
<dbReference type="PANTHER" id="PTHR14269:SF61">
    <property type="entry name" value="CDP-DIACYLGLYCEROL--SERINE O-PHOSPHATIDYLTRANSFERASE"/>
    <property type="match status" value="1"/>
</dbReference>
<evidence type="ECO:0000256" key="1">
    <source>
        <dbReference type="ARBA" id="ARBA00000287"/>
    </source>
</evidence>
<dbReference type="InterPro" id="IPR050324">
    <property type="entry name" value="CDP-alcohol_PTase-I"/>
</dbReference>
<dbReference type="PANTHER" id="PTHR14269">
    <property type="entry name" value="CDP-DIACYLGLYCEROL--GLYCEROL-3-PHOSPHATE 3-PHOSPHATIDYLTRANSFERASE-RELATED"/>
    <property type="match status" value="1"/>
</dbReference>
<reference evidence="17" key="1">
    <citation type="submission" date="2020-07" db="EMBL/GenBank/DDBJ databases">
        <title>Huge and variable diversity of episymbiotic CPR bacteria and DPANN archaea in groundwater ecosystems.</title>
        <authorList>
            <person name="He C.Y."/>
            <person name="Keren R."/>
            <person name="Whittaker M."/>
            <person name="Farag I.F."/>
            <person name="Doudna J."/>
            <person name="Cate J.H.D."/>
            <person name="Banfield J.F."/>
        </authorList>
    </citation>
    <scope>NUCLEOTIDE SEQUENCE</scope>
    <source>
        <strain evidence="17">NC_groundwater_763_Ag_S-0.2um_68_21</strain>
    </source>
</reference>
<dbReference type="Proteomes" id="UP000782312">
    <property type="component" value="Unassembled WGS sequence"/>
</dbReference>
<evidence type="ECO:0000256" key="7">
    <source>
        <dbReference type="ARBA" id="ARBA00022679"/>
    </source>
</evidence>
<dbReference type="InterPro" id="IPR048254">
    <property type="entry name" value="CDP_ALCOHOL_P_TRANSF_CS"/>
</dbReference>
<evidence type="ECO:0000256" key="16">
    <source>
        <dbReference type="SAM" id="Phobius"/>
    </source>
</evidence>
<feature type="transmembrane region" description="Helical" evidence="16">
    <location>
        <begin position="88"/>
        <end position="107"/>
    </location>
</feature>
<dbReference type="GO" id="GO:0016020">
    <property type="term" value="C:membrane"/>
    <property type="evidence" value="ECO:0007669"/>
    <property type="project" value="InterPro"/>
</dbReference>
<dbReference type="InterPro" id="IPR000462">
    <property type="entry name" value="CDP-OH_P_trans"/>
</dbReference>
<protein>
    <recommendedName>
        <fullName evidence="5">CDP-diacylglycerol--serine O-phosphatidyltransferase</fullName>
        <ecNumber evidence="4">2.7.8.8</ecNumber>
    </recommendedName>
    <alternativeName>
        <fullName evidence="14">Phosphatidylserine synthase</fullName>
    </alternativeName>
</protein>
<evidence type="ECO:0000313" key="18">
    <source>
        <dbReference type="Proteomes" id="UP000782312"/>
    </source>
</evidence>
<dbReference type="GO" id="GO:0012505">
    <property type="term" value="C:endomembrane system"/>
    <property type="evidence" value="ECO:0007669"/>
    <property type="project" value="UniProtKB-SubCell"/>
</dbReference>
<dbReference type="PROSITE" id="PS00379">
    <property type="entry name" value="CDP_ALCOHOL_P_TRANSF"/>
    <property type="match status" value="1"/>
</dbReference>
<evidence type="ECO:0000256" key="11">
    <source>
        <dbReference type="ARBA" id="ARBA00023136"/>
    </source>
</evidence>
<evidence type="ECO:0000256" key="13">
    <source>
        <dbReference type="ARBA" id="ARBA00023264"/>
    </source>
</evidence>
<evidence type="ECO:0000256" key="2">
    <source>
        <dbReference type="ARBA" id="ARBA00004127"/>
    </source>
</evidence>
<proteinExistence type="inferred from homology"/>
<evidence type="ECO:0000256" key="8">
    <source>
        <dbReference type="ARBA" id="ARBA00022692"/>
    </source>
</evidence>
<keyword evidence="7 15" id="KW-0808">Transferase</keyword>
<name>A0A932MN51_UNCTE</name>
<keyword evidence="13" id="KW-1208">Phospholipid metabolism</keyword>
<evidence type="ECO:0000256" key="5">
    <source>
        <dbReference type="ARBA" id="ARBA00017171"/>
    </source>
</evidence>
<comment type="similarity">
    <text evidence="3 15">Belongs to the CDP-alcohol phosphatidyltransferase class-I family.</text>
</comment>
<dbReference type="Gene3D" id="1.20.120.1760">
    <property type="match status" value="1"/>
</dbReference>
<evidence type="ECO:0000256" key="4">
    <source>
        <dbReference type="ARBA" id="ARBA00013174"/>
    </source>
</evidence>
<keyword evidence="11 16" id="KW-0472">Membrane</keyword>
<sequence>MRDRFRGRFRRRRRRGRGSFKRGVFLLPNLLTTGSLFIGFYAIIASIQGNYWHASLAILGAIILDGMDGTVARLTKSASPFGLQYDSLCDLTAFGVAPAILIYNWALAPFGRFGWLAAFVFVACGALRLARFNVLAQSGEGASDFRGLPIPAAAGVLASTIYLTEDFRLHALVPHALVAAAAYALAFLMVSTVRYRSFKKLDGPLRRPFRVLVGAVLALFVAAAAPQVVAFAVMTGYAASGPLLVLLRMRRPREGASQPEEASPPGP</sequence>
<dbReference type="InterPro" id="IPR004533">
    <property type="entry name" value="CDP-diaglyc--ser_O-PTrfase"/>
</dbReference>
<dbReference type="EMBL" id="JACPUR010000037">
    <property type="protein sequence ID" value="MBI3128994.1"/>
    <property type="molecule type" value="Genomic_DNA"/>
</dbReference>
<evidence type="ECO:0000256" key="3">
    <source>
        <dbReference type="ARBA" id="ARBA00010441"/>
    </source>
</evidence>
<evidence type="ECO:0000256" key="14">
    <source>
        <dbReference type="ARBA" id="ARBA00032361"/>
    </source>
</evidence>
<feature type="transmembrane region" description="Helical" evidence="16">
    <location>
        <begin position="113"/>
        <end position="133"/>
    </location>
</feature>
<gene>
    <name evidence="17" type="primary">pssA</name>
    <name evidence="17" type="ORF">HYZ11_15415</name>
</gene>
<evidence type="ECO:0000256" key="9">
    <source>
        <dbReference type="ARBA" id="ARBA00022989"/>
    </source>
</evidence>